<dbReference type="VEuPathDB" id="FungiDB:P170DRAFT_440584"/>
<protein>
    <recommendedName>
        <fullName evidence="1">Protein kinase domain-containing protein</fullName>
    </recommendedName>
</protein>
<evidence type="ECO:0000259" key="1">
    <source>
        <dbReference type="PROSITE" id="PS50011"/>
    </source>
</evidence>
<evidence type="ECO:0000313" key="3">
    <source>
        <dbReference type="Proteomes" id="UP000234275"/>
    </source>
</evidence>
<organism evidence="2 3">
    <name type="scientific">Aspergillus steynii IBT 23096</name>
    <dbReference type="NCBI Taxonomy" id="1392250"/>
    <lineage>
        <taxon>Eukaryota</taxon>
        <taxon>Fungi</taxon>
        <taxon>Dikarya</taxon>
        <taxon>Ascomycota</taxon>
        <taxon>Pezizomycotina</taxon>
        <taxon>Eurotiomycetes</taxon>
        <taxon>Eurotiomycetidae</taxon>
        <taxon>Eurotiales</taxon>
        <taxon>Aspergillaceae</taxon>
        <taxon>Aspergillus</taxon>
        <taxon>Aspergillus subgen. Circumdati</taxon>
    </lineage>
</organism>
<comment type="caution">
    <text evidence="2">The sequence shown here is derived from an EMBL/GenBank/DDBJ whole genome shotgun (WGS) entry which is preliminary data.</text>
</comment>
<feature type="domain" description="Protein kinase" evidence="1">
    <location>
        <begin position="1"/>
        <end position="194"/>
    </location>
</feature>
<sequence length="194" mass="21923">MAIKMPLRYRSSPDDDVEANIEVIQREQDIYRRLGQCGGVVPCTGFSPATIHLALMANGDLRSYLKTHRPPRSLQLSWFQEMARALSRIHTHSVIVADIATRNFLLHTDLSVKFCDFTESTILALHTDMETVDDNGYSIHTDIGQLGVVIYEVVTGEQCGFDLFKDLPLDATRAIWPRRENLPRTADVWLGPII</sequence>
<reference evidence="2 3" key="1">
    <citation type="submission" date="2016-12" db="EMBL/GenBank/DDBJ databases">
        <title>The genomes of Aspergillus section Nigri reveals drivers in fungal speciation.</title>
        <authorList>
            <consortium name="DOE Joint Genome Institute"/>
            <person name="Vesth T.C."/>
            <person name="Nybo J."/>
            <person name="Theobald S."/>
            <person name="Brandl J."/>
            <person name="Frisvad J.C."/>
            <person name="Nielsen K.F."/>
            <person name="Lyhne E.K."/>
            <person name="Kogle M.E."/>
            <person name="Kuo A."/>
            <person name="Riley R."/>
            <person name="Clum A."/>
            <person name="Nolan M."/>
            <person name="Lipzen A."/>
            <person name="Salamov A."/>
            <person name="Henrissat B."/>
            <person name="Wiebenga A."/>
            <person name="De Vries R.P."/>
            <person name="Grigoriev I.V."/>
            <person name="Mortensen U.H."/>
            <person name="Andersen M.R."/>
            <person name="Baker S.E."/>
        </authorList>
    </citation>
    <scope>NUCLEOTIDE SEQUENCE [LARGE SCALE GENOMIC DNA]</scope>
    <source>
        <strain evidence="2 3">IBT 23096</strain>
    </source>
</reference>
<dbReference type="InterPro" id="IPR053235">
    <property type="entry name" value="Ser_Thr_kinase"/>
</dbReference>
<dbReference type="PROSITE" id="PS50011">
    <property type="entry name" value="PROTEIN_KINASE_DOM"/>
    <property type="match status" value="1"/>
</dbReference>
<accession>A0A2I2FUN3</accession>
<dbReference type="InterPro" id="IPR020635">
    <property type="entry name" value="Tyr_kinase_cat_dom"/>
</dbReference>
<dbReference type="InterPro" id="IPR001245">
    <property type="entry name" value="Ser-Thr/Tyr_kinase_cat_dom"/>
</dbReference>
<keyword evidence="3" id="KW-1185">Reference proteome</keyword>
<dbReference type="GeneID" id="36557813"/>
<dbReference type="OrthoDB" id="1668230at2759"/>
<dbReference type="GO" id="GO:0004713">
    <property type="term" value="F:protein tyrosine kinase activity"/>
    <property type="evidence" value="ECO:0007669"/>
    <property type="project" value="InterPro"/>
</dbReference>
<dbReference type="PANTHER" id="PTHR24361">
    <property type="entry name" value="MITOGEN-ACTIVATED KINASE KINASE KINASE"/>
    <property type="match status" value="1"/>
</dbReference>
<dbReference type="EMBL" id="MSFO01000009">
    <property type="protein sequence ID" value="PLB44276.1"/>
    <property type="molecule type" value="Genomic_DNA"/>
</dbReference>
<dbReference type="Pfam" id="PF07714">
    <property type="entry name" value="PK_Tyr_Ser-Thr"/>
    <property type="match status" value="1"/>
</dbReference>
<dbReference type="GO" id="GO:0005737">
    <property type="term" value="C:cytoplasm"/>
    <property type="evidence" value="ECO:0007669"/>
    <property type="project" value="TreeGrafter"/>
</dbReference>
<dbReference type="Proteomes" id="UP000234275">
    <property type="component" value="Unassembled WGS sequence"/>
</dbReference>
<dbReference type="InterPro" id="IPR000719">
    <property type="entry name" value="Prot_kinase_dom"/>
</dbReference>
<evidence type="ECO:0000313" key="2">
    <source>
        <dbReference type="EMBL" id="PLB44276.1"/>
    </source>
</evidence>
<dbReference type="GO" id="GO:0005524">
    <property type="term" value="F:ATP binding"/>
    <property type="evidence" value="ECO:0007669"/>
    <property type="project" value="InterPro"/>
</dbReference>
<dbReference type="AlphaFoldDB" id="A0A2I2FUN3"/>
<dbReference type="Gene3D" id="1.10.510.10">
    <property type="entry name" value="Transferase(Phosphotransferase) domain 1"/>
    <property type="match status" value="1"/>
</dbReference>
<gene>
    <name evidence="2" type="ORF">P170DRAFT_440584</name>
</gene>
<dbReference type="InterPro" id="IPR011009">
    <property type="entry name" value="Kinase-like_dom_sf"/>
</dbReference>
<proteinExistence type="predicted"/>
<dbReference type="GO" id="GO:0004674">
    <property type="term" value="F:protein serine/threonine kinase activity"/>
    <property type="evidence" value="ECO:0007669"/>
    <property type="project" value="TreeGrafter"/>
</dbReference>
<dbReference type="STRING" id="1392250.A0A2I2FUN3"/>
<name>A0A2I2FUN3_9EURO</name>
<dbReference type="RefSeq" id="XP_024699578.1">
    <property type="nucleotide sequence ID" value="XM_024850114.1"/>
</dbReference>
<dbReference type="SUPFAM" id="SSF56112">
    <property type="entry name" value="Protein kinase-like (PK-like)"/>
    <property type="match status" value="1"/>
</dbReference>
<dbReference type="SMART" id="SM00219">
    <property type="entry name" value="TyrKc"/>
    <property type="match status" value="1"/>
</dbReference>